<evidence type="ECO:0000256" key="7">
    <source>
        <dbReference type="ARBA" id="ARBA00022824"/>
    </source>
</evidence>
<keyword evidence="12" id="KW-1185">Reference proteome</keyword>
<accession>A0AAD9JH94</accession>
<feature type="transmembrane region" description="Helical" evidence="10">
    <location>
        <begin position="376"/>
        <end position="392"/>
    </location>
</feature>
<sequence>MLLDVVRIYVVYGVYRGEDSLKAQTRQNRDAGNQLRVTNNTFFPVNWKNFLRVEANKDGLFRLLANAIWEFQPPHGKQIISNSHHVSDKPASSYYTPWAPSAYTAFKALLSARLCAAIWSQISDCDETYNYWEPLHYLIHGHGFQTWEYSPQFAIRSYAYVWLYGIPLKLYVMLTQGHSMLEFYFLRTVMGFICALCEIFFYRSVCRCFGNNVGRLLLCIQLFSSGMFISSAAFLPSSFAMYMTLLAMGAWFTKHYPLAIFSIAASSIVGWPFAGALGIPIALDVIIRQKKLLMFVGLSLISAVICLTPTVAIDSYYYGKFVVAPLNIILYNVFSDHGPDLYGVEPWTFYFVNGFLNYNFVFLLALGVVPFVEERFLFPIYPMFSLGAALFLDHLQVRSTRKTHYTLSRSSQTIALGFCLVFATMSFSRSLALFKGYHAPLDIYGELTQLTSDSASGDHLSSSQINVCVGKEWYRFPSNFFLPNKRWKLQYLKSEFRGQLPKPYADGVNATNVIPSEMNDKNLEELTRYVDVSVCHYLIDLDLPDVTANEPQYAKDKQHWRIIRSADFLYSQRSHRFFRAFYIPFLSEQHCVYAKYNLLQSTAYKTDS</sequence>
<comment type="caution">
    <text evidence="11">The sequence shown here is derived from an EMBL/GenBank/DDBJ whole genome shotgun (WGS) entry which is preliminary data.</text>
</comment>
<feature type="transmembrane region" description="Helical" evidence="10">
    <location>
        <begin position="413"/>
        <end position="434"/>
    </location>
</feature>
<dbReference type="AlphaFoldDB" id="A0AAD9JH94"/>
<evidence type="ECO:0000256" key="1">
    <source>
        <dbReference type="ARBA" id="ARBA00004477"/>
    </source>
</evidence>
<dbReference type="InterPro" id="IPR005599">
    <property type="entry name" value="GPI_mannosylTrfase"/>
</dbReference>
<proteinExistence type="inferred from homology"/>
<keyword evidence="4 10" id="KW-0328">Glycosyltransferase</keyword>
<organism evidence="11 12">
    <name type="scientific">Paralvinella palmiformis</name>
    <dbReference type="NCBI Taxonomy" id="53620"/>
    <lineage>
        <taxon>Eukaryota</taxon>
        <taxon>Metazoa</taxon>
        <taxon>Spiralia</taxon>
        <taxon>Lophotrochozoa</taxon>
        <taxon>Annelida</taxon>
        <taxon>Polychaeta</taxon>
        <taxon>Sedentaria</taxon>
        <taxon>Canalipalpata</taxon>
        <taxon>Terebellida</taxon>
        <taxon>Terebelliformia</taxon>
        <taxon>Alvinellidae</taxon>
        <taxon>Paralvinella</taxon>
    </lineage>
</organism>
<evidence type="ECO:0000256" key="5">
    <source>
        <dbReference type="ARBA" id="ARBA00022679"/>
    </source>
</evidence>
<evidence type="ECO:0000256" key="3">
    <source>
        <dbReference type="ARBA" id="ARBA00007063"/>
    </source>
</evidence>
<feature type="transmembrane region" description="Helical" evidence="10">
    <location>
        <begin position="292"/>
        <end position="311"/>
    </location>
</feature>
<dbReference type="PANTHER" id="PTHR22760:SF2">
    <property type="entry name" value="ALPHA-1,2-MANNOSYLTRANSFERASE ALG9"/>
    <property type="match status" value="1"/>
</dbReference>
<evidence type="ECO:0000313" key="12">
    <source>
        <dbReference type="Proteomes" id="UP001208570"/>
    </source>
</evidence>
<dbReference type="Pfam" id="PF03901">
    <property type="entry name" value="Glyco_transf_22"/>
    <property type="match status" value="1"/>
</dbReference>
<evidence type="ECO:0000256" key="2">
    <source>
        <dbReference type="ARBA" id="ARBA00004922"/>
    </source>
</evidence>
<gene>
    <name evidence="11" type="ORF">LSH36_305g00023</name>
</gene>
<keyword evidence="7 10" id="KW-0256">Endoplasmic reticulum</keyword>
<comment type="pathway">
    <text evidence="2">Protein modification; protein glycosylation.</text>
</comment>
<protein>
    <recommendedName>
        <fullName evidence="10">Mannosyltransferase</fullName>
        <ecNumber evidence="10">2.4.1.-</ecNumber>
    </recommendedName>
</protein>
<comment type="similarity">
    <text evidence="3 10">Belongs to the glycosyltransferase 22 family.</text>
</comment>
<evidence type="ECO:0000313" key="11">
    <source>
        <dbReference type="EMBL" id="KAK2153153.1"/>
    </source>
</evidence>
<name>A0AAD9JH94_9ANNE</name>
<evidence type="ECO:0000256" key="9">
    <source>
        <dbReference type="ARBA" id="ARBA00023136"/>
    </source>
</evidence>
<comment type="subcellular location">
    <subcellularLocation>
        <location evidence="1 10">Endoplasmic reticulum membrane</location>
        <topology evidence="1 10">Multi-pass membrane protein</topology>
    </subcellularLocation>
</comment>
<dbReference type="EMBL" id="JAODUP010000305">
    <property type="protein sequence ID" value="KAK2153153.1"/>
    <property type="molecule type" value="Genomic_DNA"/>
</dbReference>
<dbReference type="GO" id="GO:0005789">
    <property type="term" value="C:endoplasmic reticulum membrane"/>
    <property type="evidence" value="ECO:0007669"/>
    <property type="project" value="UniProtKB-SubCell"/>
</dbReference>
<evidence type="ECO:0000256" key="8">
    <source>
        <dbReference type="ARBA" id="ARBA00022989"/>
    </source>
</evidence>
<reference evidence="11" key="1">
    <citation type="journal article" date="2023" name="Mol. Biol. Evol.">
        <title>Third-Generation Sequencing Reveals the Adaptive Role of the Epigenome in Three Deep-Sea Polychaetes.</title>
        <authorList>
            <person name="Perez M."/>
            <person name="Aroh O."/>
            <person name="Sun Y."/>
            <person name="Lan Y."/>
            <person name="Juniper S.K."/>
            <person name="Young C.R."/>
            <person name="Angers B."/>
            <person name="Qian P.Y."/>
        </authorList>
    </citation>
    <scope>NUCLEOTIDE SEQUENCE</scope>
    <source>
        <strain evidence="11">P08H-3</strain>
    </source>
</reference>
<keyword evidence="8 10" id="KW-1133">Transmembrane helix</keyword>
<dbReference type="Proteomes" id="UP001208570">
    <property type="component" value="Unassembled WGS sequence"/>
</dbReference>
<dbReference type="GO" id="GO:0006487">
    <property type="term" value="P:protein N-linked glycosylation"/>
    <property type="evidence" value="ECO:0007669"/>
    <property type="project" value="TreeGrafter"/>
</dbReference>
<keyword evidence="9 10" id="KW-0472">Membrane</keyword>
<dbReference type="PANTHER" id="PTHR22760">
    <property type="entry name" value="GLYCOSYLTRANSFERASE"/>
    <property type="match status" value="1"/>
</dbReference>
<keyword evidence="5" id="KW-0808">Transferase</keyword>
<feature type="transmembrane region" description="Helical" evidence="10">
    <location>
        <begin position="255"/>
        <end position="280"/>
    </location>
</feature>
<keyword evidence="6 10" id="KW-0812">Transmembrane</keyword>
<evidence type="ECO:0000256" key="4">
    <source>
        <dbReference type="ARBA" id="ARBA00022676"/>
    </source>
</evidence>
<dbReference type="GO" id="GO:0000026">
    <property type="term" value="F:alpha-1,2-mannosyltransferase activity"/>
    <property type="evidence" value="ECO:0007669"/>
    <property type="project" value="TreeGrafter"/>
</dbReference>
<dbReference type="EC" id="2.4.1.-" evidence="10"/>
<evidence type="ECO:0000256" key="10">
    <source>
        <dbReference type="RuleBase" id="RU363075"/>
    </source>
</evidence>
<evidence type="ECO:0000256" key="6">
    <source>
        <dbReference type="ARBA" id="ARBA00022692"/>
    </source>
</evidence>
<feature type="transmembrane region" description="Helical" evidence="10">
    <location>
        <begin position="347"/>
        <end position="370"/>
    </location>
</feature>
<feature type="transmembrane region" description="Helical" evidence="10">
    <location>
        <begin position="184"/>
        <end position="202"/>
    </location>
</feature>